<accession>A0A8X6HA93</accession>
<comment type="caution">
    <text evidence="2">The sequence shown here is derived from an EMBL/GenBank/DDBJ whole genome shotgun (WGS) entry which is preliminary data.</text>
</comment>
<sequence>MRFLFSPFVCESRISTDPLEMRSAASSIITFCVTVSARRRFSLYLFFYGNPSEPPPLEGVRPSKGDRTPSRDSEKKVEADELSWEFICSLLEMALLN</sequence>
<dbReference type="AlphaFoldDB" id="A0A8X6HA93"/>
<reference evidence="2" key="1">
    <citation type="submission" date="2020-07" db="EMBL/GenBank/DDBJ databases">
        <title>Multicomponent nature underlies the extraordinary mechanical properties of spider dragline silk.</title>
        <authorList>
            <person name="Kono N."/>
            <person name="Nakamura H."/>
            <person name="Mori M."/>
            <person name="Yoshida Y."/>
            <person name="Ohtoshi R."/>
            <person name="Malay A.D."/>
            <person name="Moran D.A.P."/>
            <person name="Tomita M."/>
            <person name="Numata K."/>
            <person name="Arakawa K."/>
        </authorList>
    </citation>
    <scope>NUCLEOTIDE SEQUENCE</scope>
</reference>
<evidence type="ECO:0000313" key="3">
    <source>
        <dbReference type="Proteomes" id="UP000887116"/>
    </source>
</evidence>
<keyword evidence="3" id="KW-1185">Reference proteome</keyword>
<proteinExistence type="predicted"/>
<feature type="region of interest" description="Disordered" evidence="1">
    <location>
        <begin position="57"/>
        <end position="77"/>
    </location>
</feature>
<dbReference type="Proteomes" id="UP000887116">
    <property type="component" value="Unassembled WGS sequence"/>
</dbReference>
<protein>
    <submittedName>
        <fullName evidence="2">Uncharacterized protein</fullName>
    </submittedName>
</protein>
<evidence type="ECO:0000256" key="1">
    <source>
        <dbReference type="SAM" id="MobiDB-lite"/>
    </source>
</evidence>
<name>A0A8X6HA93_TRICU</name>
<gene>
    <name evidence="2" type="ORF">TNCT_235031</name>
</gene>
<organism evidence="2 3">
    <name type="scientific">Trichonephila clavata</name>
    <name type="common">Joro spider</name>
    <name type="synonym">Nephila clavata</name>
    <dbReference type="NCBI Taxonomy" id="2740835"/>
    <lineage>
        <taxon>Eukaryota</taxon>
        <taxon>Metazoa</taxon>
        <taxon>Ecdysozoa</taxon>
        <taxon>Arthropoda</taxon>
        <taxon>Chelicerata</taxon>
        <taxon>Arachnida</taxon>
        <taxon>Araneae</taxon>
        <taxon>Araneomorphae</taxon>
        <taxon>Entelegynae</taxon>
        <taxon>Araneoidea</taxon>
        <taxon>Nephilidae</taxon>
        <taxon>Trichonephila</taxon>
    </lineage>
</organism>
<evidence type="ECO:0000313" key="2">
    <source>
        <dbReference type="EMBL" id="GFR19847.1"/>
    </source>
</evidence>
<feature type="compositionally biased region" description="Basic and acidic residues" evidence="1">
    <location>
        <begin position="61"/>
        <end position="77"/>
    </location>
</feature>
<dbReference type="EMBL" id="BMAO01017989">
    <property type="protein sequence ID" value="GFR19847.1"/>
    <property type="molecule type" value="Genomic_DNA"/>
</dbReference>